<protein>
    <submittedName>
        <fullName evidence="9">Cytochrome c oxidase subunit 3</fullName>
    </submittedName>
</protein>
<dbReference type="Pfam" id="PF00510">
    <property type="entry name" value="COX3"/>
    <property type="match status" value="1"/>
</dbReference>
<comment type="subcellular location">
    <subcellularLocation>
        <location evidence="6">Cell membrane</location>
        <topology evidence="6">Multi-pass membrane protein</topology>
    </subcellularLocation>
    <subcellularLocation>
        <location evidence="1">Membrane</location>
        <topology evidence="1">Multi-pass membrane protein</topology>
    </subcellularLocation>
</comment>
<keyword evidence="10" id="KW-1185">Reference proteome</keyword>
<feature type="transmembrane region" description="Helical" evidence="7">
    <location>
        <begin position="96"/>
        <end position="115"/>
    </location>
</feature>
<feature type="transmembrane region" description="Helical" evidence="7">
    <location>
        <begin position="146"/>
        <end position="170"/>
    </location>
</feature>
<proteinExistence type="inferred from homology"/>
<keyword evidence="5 7" id="KW-0472">Membrane</keyword>
<evidence type="ECO:0000256" key="2">
    <source>
        <dbReference type="ARBA" id="ARBA00010581"/>
    </source>
</evidence>
<dbReference type="InterPro" id="IPR013833">
    <property type="entry name" value="Cyt_c_oxidase_su3_a-hlx"/>
</dbReference>
<dbReference type="InterPro" id="IPR000298">
    <property type="entry name" value="Cyt_c_oxidase-like_su3"/>
</dbReference>
<evidence type="ECO:0000256" key="3">
    <source>
        <dbReference type="ARBA" id="ARBA00022692"/>
    </source>
</evidence>
<comment type="similarity">
    <text evidence="2 6">Belongs to the cytochrome c oxidase subunit 3 family.</text>
</comment>
<evidence type="ECO:0000256" key="4">
    <source>
        <dbReference type="ARBA" id="ARBA00022989"/>
    </source>
</evidence>
<keyword evidence="4 7" id="KW-1133">Transmembrane helix</keyword>
<sequence length="211" mass="22837">MAETRSVAEPYRDARQQRDAAMLGMYVFLGSEIMLFGGLFAVAAVMRLLHPAEVVEASKALHVWIGAVNTAVLLTSSLFVALAVDCAKGGRRRGTGAWLFSAASLGAVFLAIKVYEYSLEHAEGLLPGLGAPLKVSTPVQRAFMDLYLVATGLHALHLLIGILLLLVIAIRAASGRLLLPERAIVPVTAGLYWHLVDVIWVFLYPILYLAR</sequence>
<evidence type="ECO:0000313" key="10">
    <source>
        <dbReference type="Proteomes" id="UP000192903"/>
    </source>
</evidence>
<evidence type="ECO:0000256" key="5">
    <source>
        <dbReference type="ARBA" id="ARBA00023136"/>
    </source>
</evidence>
<reference evidence="10" key="1">
    <citation type="submission" date="2017-04" db="EMBL/GenBank/DDBJ databases">
        <authorList>
            <person name="Varghese N."/>
            <person name="Submissions S."/>
        </authorList>
    </citation>
    <scope>NUCLEOTIDE SEQUENCE [LARGE SCALE GENOMIC DNA]</scope>
    <source>
        <strain evidence="10">B4P</strain>
    </source>
</reference>
<dbReference type="PANTHER" id="PTHR11403:SF6">
    <property type="entry name" value="NITRIC OXIDE REDUCTASE SUBUNIT E"/>
    <property type="match status" value="1"/>
</dbReference>
<organism evidence="9 10">
    <name type="scientific">Xaviernesmea oryzae</name>
    <dbReference type="NCBI Taxonomy" id="464029"/>
    <lineage>
        <taxon>Bacteria</taxon>
        <taxon>Pseudomonadati</taxon>
        <taxon>Pseudomonadota</taxon>
        <taxon>Alphaproteobacteria</taxon>
        <taxon>Hyphomicrobiales</taxon>
        <taxon>Rhizobiaceae</taxon>
        <taxon>Rhizobium/Agrobacterium group</taxon>
        <taxon>Xaviernesmea</taxon>
    </lineage>
</organism>
<accession>A0A1X7GPS0</accession>
<dbReference type="SUPFAM" id="SSF81452">
    <property type="entry name" value="Cytochrome c oxidase subunit III-like"/>
    <property type="match status" value="1"/>
</dbReference>
<dbReference type="PANTHER" id="PTHR11403">
    <property type="entry name" value="CYTOCHROME C OXIDASE SUBUNIT III"/>
    <property type="match status" value="1"/>
</dbReference>
<dbReference type="PROSITE" id="PS50253">
    <property type="entry name" value="COX3"/>
    <property type="match status" value="1"/>
</dbReference>
<feature type="transmembrane region" description="Helical" evidence="7">
    <location>
        <begin position="191"/>
        <end position="210"/>
    </location>
</feature>
<keyword evidence="3 6" id="KW-0812">Transmembrane</keyword>
<name>A0A1X7GPS0_9HYPH</name>
<evidence type="ECO:0000256" key="1">
    <source>
        <dbReference type="ARBA" id="ARBA00004141"/>
    </source>
</evidence>
<dbReference type="STRING" id="464029.SAMN02982989_4213"/>
<dbReference type="EMBL" id="FXAF01000011">
    <property type="protein sequence ID" value="SMF72771.1"/>
    <property type="molecule type" value="Genomic_DNA"/>
</dbReference>
<feature type="transmembrane region" description="Helical" evidence="7">
    <location>
        <begin position="21"/>
        <end position="49"/>
    </location>
</feature>
<dbReference type="InterPro" id="IPR024791">
    <property type="entry name" value="Cyt_c/ubiquinol_Oxase_su3"/>
</dbReference>
<dbReference type="GO" id="GO:0004129">
    <property type="term" value="F:cytochrome-c oxidase activity"/>
    <property type="evidence" value="ECO:0007669"/>
    <property type="project" value="InterPro"/>
</dbReference>
<evidence type="ECO:0000259" key="8">
    <source>
        <dbReference type="PROSITE" id="PS50253"/>
    </source>
</evidence>
<feature type="domain" description="Heme-copper oxidase subunit III family profile" evidence="8">
    <location>
        <begin position="1"/>
        <end position="211"/>
    </location>
</feature>
<evidence type="ECO:0000313" key="9">
    <source>
        <dbReference type="EMBL" id="SMF72771.1"/>
    </source>
</evidence>
<dbReference type="RefSeq" id="WP_085424813.1">
    <property type="nucleotide sequence ID" value="NZ_FXAF01000011.1"/>
</dbReference>
<evidence type="ECO:0000256" key="7">
    <source>
        <dbReference type="SAM" id="Phobius"/>
    </source>
</evidence>
<dbReference type="InterPro" id="IPR035973">
    <property type="entry name" value="Cyt_c_oxidase_su3-like_sf"/>
</dbReference>
<dbReference type="GO" id="GO:0005886">
    <property type="term" value="C:plasma membrane"/>
    <property type="evidence" value="ECO:0007669"/>
    <property type="project" value="UniProtKB-SubCell"/>
</dbReference>
<dbReference type="AlphaFoldDB" id="A0A1X7GPS0"/>
<dbReference type="GO" id="GO:0019646">
    <property type="term" value="P:aerobic electron transport chain"/>
    <property type="evidence" value="ECO:0007669"/>
    <property type="project" value="InterPro"/>
</dbReference>
<gene>
    <name evidence="9" type="ORF">SAMN02982989_4213</name>
</gene>
<dbReference type="Gene3D" id="1.20.120.80">
    <property type="entry name" value="Cytochrome c oxidase, subunit III, four-helix bundle"/>
    <property type="match status" value="1"/>
</dbReference>
<dbReference type="OrthoDB" id="9810850at2"/>
<evidence type="ECO:0000256" key="6">
    <source>
        <dbReference type="RuleBase" id="RU003376"/>
    </source>
</evidence>
<feature type="transmembrane region" description="Helical" evidence="7">
    <location>
        <begin position="61"/>
        <end position="84"/>
    </location>
</feature>
<dbReference type="Proteomes" id="UP000192903">
    <property type="component" value="Unassembled WGS sequence"/>
</dbReference>